<sequence length="44" mass="4613">MADDSSVSLWWVLLFVLLTLAVAAGAVLFVGGNLVVPPEFVVPV</sequence>
<dbReference type="RefSeq" id="WP_256567998.1">
    <property type="nucleotide sequence ID" value="NZ_CP100400.1"/>
</dbReference>
<accession>A0ABD5Q2S8</accession>
<dbReference type="EMBL" id="JBHSHT010000001">
    <property type="protein sequence ID" value="MFC4824973.1"/>
    <property type="molecule type" value="Genomic_DNA"/>
</dbReference>
<protein>
    <submittedName>
        <fullName evidence="1">Uncharacterized protein</fullName>
    </submittedName>
</protein>
<evidence type="ECO:0000313" key="1">
    <source>
        <dbReference type="EMBL" id="MFC4824973.1"/>
    </source>
</evidence>
<proteinExistence type="predicted"/>
<comment type="caution">
    <text evidence="1">The sequence shown here is derived from an EMBL/GenBank/DDBJ whole genome shotgun (WGS) entry which is preliminary data.</text>
</comment>
<organism evidence="1 2">
    <name type="scientific">Halorussus aquaticus</name>
    <dbReference type="NCBI Taxonomy" id="2953748"/>
    <lineage>
        <taxon>Archaea</taxon>
        <taxon>Methanobacteriati</taxon>
        <taxon>Methanobacteriota</taxon>
        <taxon>Stenosarchaea group</taxon>
        <taxon>Halobacteria</taxon>
        <taxon>Halobacteriales</taxon>
        <taxon>Haladaptataceae</taxon>
        <taxon>Halorussus</taxon>
    </lineage>
</organism>
<keyword evidence="2" id="KW-1185">Reference proteome</keyword>
<evidence type="ECO:0000313" key="2">
    <source>
        <dbReference type="Proteomes" id="UP001595945"/>
    </source>
</evidence>
<dbReference type="GeneID" id="73908170"/>
<reference evidence="1 2" key="1">
    <citation type="journal article" date="2019" name="Int. J. Syst. Evol. Microbiol.">
        <title>The Global Catalogue of Microorganisms (GCM) 10K type strain sequencing project: providing services to taxonomists for standard genome sequencing and annotation.</title>
        <authorList>
            <consortium name="The Broad Institute Genomics Platform"/>
            <consortium name="The Broad Institute Genome Sequencing Center for Infectious Disease"/>
            <person name="Wu L."/>
            <person name="Ma J."/>
        </authorList>
    </citation>
    <scope>NUCLEOTIDE SEQUENCE [LARGE SCALE GENOMIC DNA]</scope>
    <source>
        <strain evidence="1 2">XZYJ18</strain>
    </source>
</reference>
<dbReference type="Proteomes" id="UP001595945">
    <property type="component" value="Unassembled WGS sequence"/>
</dbReference>
<name>A0ABD5Q2S8_9EURY</name>
<gene>
    <name evidence="1" type="ORF">ACFO9K_11960</name>
</gene>
<dbReference type="AlphaFoldDB" id="A0ABD5Q2S8"/>